<dbReference type="Pfam" id="PF13412">
    <property type="entry name" value="HTH_24"/>
    <property type="match status" value="1"/>
</dbReference>
<dbReference type="Gene3D" id="1.10.10.10">
    <property type="entry name" value="Winged helix-like DNA-binding domain superfamily/Winged helix DNA-binding domain"/>
    <property type="match status" value="1"/>
</dbReference>
<dbReference type="InterPro" id="IPR036390">
    <property type="entry name" value="WH_DNA-bd_sf"/>
</dbReference>
<dbReference type="Proteomes" id="UP000733744">
    <property type="component" value="Unassembled WGS sequence"/>
</dbReference>
<keyword evidence="3" id="KW-1185">Reference proteome</keyword>
<dbReference type="InterPro" id="IPR036388">
    <property type="entry name" value="WH-like_DNA-bd_sf"/>
</dbReference>
<comment type="caution">
    <text evidence="2">The sequence shown here is derived from an EMBL/GenBank/DDBJ whole genome shotgun (WGS) entry which is preliminary data.</text>
</comment>
<dbReference type="EMBL" id="RYFG02000009">
    <property type="protein sequence ID" value="TRX03064.1"/>
    <property type="molecule type" value="Genomic_DNA"/>
</dbReference>
<proteinExistence type="predicted"/>
<name>A0ABY3CGU5_9GAMM</name>
<evidence type="ECO:0000256" key="1">
    <source>
        <dbReference type="SAM" id="MobiDB-lite"/>
    </source>
</evidence>
<sequence length="141" mass="15548">MFLMLGLGERAGSGLPKVRAAWENAGFKVDITDTFEPYDQTLLRIERAGPAKTTQKKTTQKKTAQKKTTQKTIARQQAILEVIQNNPHASRVEIADALGDLTADGVKYHLQRLQQVGVIVRVGADKGGYWQVLNVTGQTDE</sequence>
<organism evidence="2 3">
    <name type="scientific">Candidatus Methylobacter oryzae</name>
    <dbReference type="NCBI Taxonomy" id="2497749"/>
    <lineage>
        <taxon>Bacteria</taxon>
        <taxon>Pseudomonadati</taxon>
        <taxon>Pseudomonadota</taxon>
        <taxon>Gammaproteobacteria</taxon>
        <taxon>Methylococcales</taxon>
        <taxon>Methylococcaceae</taxon>
        <taxon>Methylobacter</taxon>
    </lineage>
</organism>
<reference evidence="2 3" key="1">
    <citation type="journal article" date="2019" name="Antonie Van Leeuwenhoek">
        <title>Description of 'Ca. Methylobacter oryzae' KRF1, a novel species from the environmentally important Methylobacter clade 2.</title>
        <authorList>
            <person name="Khatri K."/>
            <person name="Mohite J.A."/>
            <person name="Pandit P.S."/>
            <person name="Bahulikar R."/>
            <person name="Rahalkar M.C."/>
        </authorList>
    </citation>
    <scope>NUCLEOTIDE SEQUENCE [LARGE SCALE GENOMIC DNA]</scope>
    <source>
        <strain evidence="2 3">KRF1</strain>
    </source>
</reference>
<dbReference type="PANTHER" id="PTHR30595:SF6">
    <property type="entry name" value="SCHLAFEN ALBA-2 DOMAIN-CONTAINING PROTEIN"/>
    <property type="match status" value="1"/>
</dbReference>
<gene>
    <name evidence="2" type="ORF">EKO24_001695</name>
</gene>
<feature type="compositionally biased region" description="Basic residues" evidence="1">
    <location>
        <begin position="54"/>
        <end position="69"/>
    </location>
</feature>
<dbReference type="SUPFAM" id="SSF46785">
    <property type="entry name" value="Winged helix' DNA-binding domain"/>
    <property type="match status" value="1"/>
</dbReference>
<dbReference type="PANTHER" id="PTHR30595">
    <property type="entry name" value="GLPR-RELATED TRANSCRIPTIONAL REPRESSOR"/>
    <property type="match status" value="1"/>
</dbReference>
<evidence type="ECO:0000313" key="2">
    <source>
        <dbReference type="EMBL" id="TRX03064.1"/>
    </source>
</evidence>
<protein>
    <submittedName>
        <fullName evidence="2">Winged helix-turn-helix transcriptional regulator</fullName>
    </submittedName>
</protein>
<accession>A0ABY3CGU5</accession>
<evidence type="ECO:0000313" key="3">
    <source>
        <dbReference type="Proteomes" id="UP000733744"/>
    </source>
</evidence>
<feature type="region of interest" description="Disordered" evidence="1">
    <location>
        <begin position="47"/>
        <end position="70"/>
    </location>
</feature>